<accession>A0A6H5ICU7</accession>
<sequence>MAVKIVNECYEQTNIKNDTVNLNYCIRDRRPDSRQHQPGARDRRIDSTAAAPAAAAQQPQHSSSSAASAPSAQQRRHSSSRATTAQILASIEISSAEVACRRQQSHRGSPGSRASDALTASQTILEAKLGFFFKSPRLCLLPLRAGICDLCIRERPSLHQLSSRDHQLDTRHHQPGVAVTDGQATAAQQQHNSSLAATTCTSIKRSSADVASCVKCRKLKNKKNVVLYATQEHVLYCSLSKKNLKKKSMFLQQKKHTISPAFTFPVDSSKLHIYKIQTKVLNKTVKTNITNIKVKMIKLSIFELAATYEEADEFRDQDLSQVTITNESNELDFKVPDFDTEEVVSAPENLTITPSNVKNSTGSVFVDSGHLSYSQESSVLLAQSDGTELQQVPKKSPAWEYFEELEGNPARCIKCNKIVNSSGNTSNLRSHLSRQHNIVLPKAMKRKLEPLENQEAVSRLLLTFDPGSRTKQRETEDMPKPTCCGVLVWRCCTPIAIYVPDKNDKILTYAEMQGHITFVNMLVLCIAFLRQLLRLNDILNRDHRQQCDVAYEVGSINRTPSAICFAIIIKINCACRRDTDTWSGSNKRRIFVKFFEKFNKLSQYFVLKFCQLLLLRKKRFWTLACGKMPYFGHCSIGDRQLQWQGDRKRWSYSYSADQQQLHTLDKPLVVARLTTNSLIRRVASYPRARCVERDAREDIRVKATRLQDPLRKSSSSTPDSPSASSETPLTISCESNATSRRKSSSIQDSTSASSELPGMIFGRKHRDFPENLHIYIRDSGQRVYTQHTHAMRMRVYSKRMTTDCTPYKKSEMTELAHSGSMRASQNWRRNHRAHDAACERDSKYTTMYGRCKGMSVDTTSRCPLRVPHCRTPANHSVLSIQTVLRLKNIHLYGRPARTDARFFTPLTCHTQRAR</sequence>
<evidence type="ECO:0000256" key="1">
    <source>
        <dbReference type="ARBA" id="ARBA00022723"/>
    </source>
</evidence>
<evidence type="ECO:0000256" key="3">
    <source>
        <dbReference type="ARBA" id="ARBA00022833"/>
    </source>
</evidence>
<feature type="compositionally biased region" description="Low complexity" evidence="5">
    <location>
        <begin position="713"/>
        <end position="725"/>
    </location>
</feature>
<dbReference type="AlphaFoldDB" id="A0A6H5ICU7"/>
<feature type="region of interest" description="Disordered" evidence="5">
    <location>
        <begin position="28"/>
        <end position="83"/>
    </location>
</feature>
<dbReference type="Proteomes" id="UP000479190">
    <property type="component" value="Unassembled WGS sequence"/>
</dbReference>
<dbReference type="SUPFAM" id="SSF57667">
    <property type="entry name" value="beta-beta-alpha zinc fingers"/>
    <property type="match status" value="1"/>
</dbReference>
<dbReference type="EMBL" id="CADCXV010000747">
    <property type="protein sequence ID" value="CAB0034604.1"/>
    <property type="molecule type" value="Genomic_DNA"/>
</dbReference>
<protein>
    <recommendedName>
        <fullName evidence="6">BED-type domain-containing protein</fullName>
    </recommendedName>
</protein>
<evidence type="ECO:0000256" key="4">
    <source>
        <dbReference type="PROSITE-ProRule" id="PRU00027"/>
    </source>
</evidence>
<feature type="compositionally biased region" description="Basic and acidic residues" evidence="5">
    <location>
        <begin position="28"/>
        <end position="46"/>
    </location>
</feature>
<evidence type="ECO:0000256" key="2">
    <source>
        <dbReference type="ARBA" id="ARBA00022771"/>
    </source>
</evidence>
<evidence type="ECO:0000256" key="5">
    <source>
        <dbReference type="SAM" id="MobiDB-lite"/>
    </source>
</evidence>
<dbReference type="PROSITE" id="PS50808">
    <property type="entry name" value="ZF_BED"/>
    <property type="match status" value="1"/>
</dbReference>
<dbReference type="InterPro" id="IPR003656">
    <property type="entry name" value="Znf_BED"/>
</dbReference>
<evidence type="ECO:0000313" key="8">
    <source>
        <dbReference type="Proteomes" id="UP000479190"/>
    </source>
</evidence>
<keyword evidence="8" id="KW-1185">Reference proteome</keyword>
<dbReference type="SMART" id="SM00614">
    <property type="entry name" value="ZnF_BED"/>
    <property type="match status" value="1"/>
</dbReference>
<dbReference type="InterPro" id="IPR036236">
    <property type="entry name" value="Znf_C2H2_sf"/>
</dbReference>
<dbReference type="Pfam" id="PF02892">
    <property type="entry name" value="zf-BED"/>
    <property type="match status" value="1"/>
</dbReference>
<keyword evidence="1" id="KW-0479">Metal-binding</keyword>
<dbReference type="OrthoDB" id="7699767at2759"/>
<feature type="non-terminal residue" evidence="7">
    <location>
        <position position="914"/>
    </location>
</feature>
<feature type="compositionally biased region" description="Low complexity" evidence="5">
    <location>
        <begin position="47"/>
        <end position="73"/>
    </location>
</feature>
<feature type="region of interest" description="Disordered" evidence="5">
    <location>
        <begin position="702"/>
        <end position="760"/>
    </location>
</feature>
<evidence type="ECO:0000259" key="6">
    <source>
        <dbReference type="PROSITE" id="PS50808"/>
    </source>
</evidence>
<feature type="domain" description="BED-type" evidence="6">
    <location>
        <begin position="393"/>
        <end position="443"/>
    </location>
</feature>
<evidence type="ECO:0000313" key="7">
    <source>
        <dbReference type="EMBL" id="CAB0034604.1"/>
    </source>
</evidence>
<organism evidence="7 8">
    <name type="scientific">Trichogramma brassicae</name>
    <dbReference type="NCBI Taxonomy" id="86971"/>
    <lineage>
        <taxon>Eukaryota</taxon>
        <taxon>Metazoa</taxon>
        <taxon>Ecdysozoa</taxon>
        <taxon>Arthropoda</taxon>
        <taxon>Hexapoda</taxon>
        <taxon>Insecta</taxon>
        <taxon>Pterygota</taxon>
        <taxon>Neoptera</taxon>
        <taxon>Endopterygota</taxon>
        <taxon>Hymenoptera</taxon>
        <taxon>Apocrita</taxon>
        <taxon>Proctotrupomorpha</taxon>
        <taxon>Chalcidoidea</taxon>
        <taxon>Trichogrammatidae</taxon>
        <taxon>Trichogramma</taxon>
    </lineage>
</organism>
<keyword evidence="2 4" id="KW-0863">Zinc-finger</keyword>
<dbReference type="GO" id="GO:0003677">
    <property type="term" value="F:DNA binding"/>
    <property type="evidence" value="ECO:0007669"/>
    <property type="project" value="InterPro"/>
</dbReference>
<feature type="compositionally biased region" description="Low complexity" evidence="5">
    <location>
        <begin position="744"/>
        <end position="754"/>
    </location>
</feature>
<name>A0A6H5ICU7_9HYME</name>
<dbReference type="GO" id="GO:0008270">
    <property type="term" value="F:zinc ion binding"/>
    <property type="evidence" value="ECO:0007669"/>
    <property type="project" value="UniProtKB-KW"/>
</dbReference>
<proteinExistence type="predicted"/>
<gene>
    <name evidence="7" type="ORF">TBRA_LOCUS6502</name>
</gene>
<feature type="compositionally biased region" description="Polar residues" evidence="5">
    <location>
        <begin position="726"/>
        <end position="738"/>
    </location>
</feature>
<reference evidence="7 8" key="1">
    <citation type="submission" date="2020-02" db="EMBL/GenBank/DDBJ databases">
        <authorList>
            <person name="Ferguson B K."/>
        </authorList>
    </citation>
    <scope>NUCLEOTIDE SEQUENCE [LARGE SCALE GENOMIC DNA]</scope>
</reference>
<keyword evidence="3" id="KW-0862">Zinc</keyword>